<dbReference type="EMBL" id="LBOG01000003">
    <property type="protein sequence ID" value="KKP30311.1"/>
    <property type="molecule type" value="Genomic_DNA"/>
</dbReference>
<comment type="caution">
    <text evidence="1">The sequence shown here is derived from an EMBL/GenBank/DDBJ whole genome shotgun (WGS) entry which is preliminary data.</text>
</comment>
<reference evidence="1 2" key="1">
    <citation type="journal article" date="2015" name="Nature">
        <title>rRNA introns, odd ribosomes, and small enigmatic genomes across a large radiation of phyla.</title>
        <authorList>
            <person name="Brown C.T."/>
            <person name="Hug L.A."/>
            <person name="Thomas B.C."/>
            <person name="Sharon I."/>
            <person name="Castelle C.J."/>
            <person name="Singh A."/>
            <person name="Wilkins M.J."/>
            <person name="Williams K.H."/>
            <person name="Banfield J.F."/>
        </authorList>
    </citation>
    <scope>NUCLEOTIDE SEQUENCE [LARGE SCALE GENOMIC DNA]</scope>
</reference>
<dbReference type="Proteomes" id="UP000034934">
    <property type="component" value="Unassembled WGS sequence"/>
</dbReference>
<gene>
    <name evidence="1" type="ORF">UR19_C0003G0147</name>
</gene>
<sequence length="162" mass="18678">METYWTKDYLREIKNVKSFEETADIAISVIKTIPKPVFGLTAPFTTGGHGLANNIKIIEKSIYKLEEFGFNIFNFIPLSIGLTPLIEDWNKNNNDYCMSVIDVTYRQIFESKLLEIIFSIPRNKPSIGAGRESEILLELNIPVLNFPMGWYQEILDELKILR</sequence>
<protein>
    <submittedName>
        <fullName evidence="1">Uncharacterized protein</fullName>
    </submittedName>
</protein>
<evidence type="ECO:0000313" key="1">
    <source>
        <dbReference type="EMBL" id="KKP30311.1"/>
    </source>
</evidence>
<dbReference type="AlphaFoldDB" id="A0A0F9YV29"/>
<proteinExistence type="predicted"/>
<organism evidence="1 2">
    <name type="scientific">Candidatus Nomurabacteria bacterium GW2011_GWF1_31_48</name>
    <dbReference type="NCBI Taxonomy" id="1618767"/>
    <lineage>
        <taxon>Bacteria</taxon>
        <taxon>Candidatus Nomuraibacteriota</taxon>
    </lineage>
</organism>
<accession>A0A0F9YV29</accession>
<evidence type="ECO:0000313" key="2">
    <source>
        <dbReference type="Proteomes" id="UP000034934"/>
    </source>
</evidence>
<name>A0A0F9YV29_9BACT</name>